<dbReference type="CDD" id="cd00483">
    <property type="entry name" value="HPPK"/>
    <property type="match status" value="1"/>
</dbReference>
<dbReference type="InterPro" id="IPR000550">
    <property type="entry name" value="Hppk"/>
</dbReference>
<evidence type="ECO:0000256" key="8">
    <source>
        <dbReference type="ARBA" id="ARBA00022909"/>
    </source>
</evidence>
<dbReference type="InterPro" id="IPR043133">
    <property type="entry name" value="GTP-CH-I_C/QueF"/>
</dbReference>
<dbReference type="NCBIfam" id="TIGR00525">
    <property type="entry name" value="folB"/>
    <property type="match status" value="1"/>
</dbReference>
<keyword evidence="5" id="KW-0547">Nucleotide-binding</keyword>
<dbReference type="PANTHER" id="PTHR43071">
    <property type="entry name" value="2-AMINO-4-HYDROXY-6-HYDROXYMETHYLDIHYDROPTERIDINE PYROPHOSPHOKINASE"/>
    <property type="match status" value="1"/>
</dbReference>
<feature type="non-terminal residue" evidence="12">
    <location>
        <position position="423"/>
    </location>
</feature>
<organism evidence="12 13">
    <name type="scientific">Schaalia georgiae</name>
    <dbReference type="NCBI Taxonomy" id="52768"/>
    <lineage>
        <taxon>Bacteria</taxon>
        <taxon>Bacillati</taxon>
        <taxon>Actinomycetota</taxon>
        <taxon>Actinomycetes</taxon>
        <taxon>Actinomycetales</taxon>
        <taxon>Actinomycetaceae</taxon>
        <taxon>Schaalia</taxon>
    </lineage>
</organism>
<evidence type="ECO:0000256" key="9">
    <source>
        <dbReference type="RuleBase" id="RU362079"/>
    </source>
</evidence>
<protein>
    <recommendedName>
        <fullName evidence="9">Bifunctional folate synthesis protein</fullName>
    </recommendedName>
    <domain>
        <recommendedName>
            <fullName evidence="9">Dihydroneopterin aldolase</fullName>
            <shortName evidence="9">DHNA</shortName>
            <ecNumber evidence="9">4.1.2.25</ecNumber>
        </recommendedName>
        <alternativeName>
            <fullName evidence="9">7,8-dihydroneopterin aldolase</fullName>
        </alternativeName>
    </domain>
    <domain>
        <recommendedName>
            <fullName evidence="9">2-amino-4-hydroxy-6-hydroxymethyldihydropteridine pyrophosphokinase</fullName>
            <ecNumber evidence="9">2.7.6.3</ecNumber>
        </recommendedName>
        <alternativeName>
            <fullName evidence="9">6-hydroxymethyl-7,8-dihydropterin pyrophosphokinase</fullName>
            <shortName evidence="9">PPPK</shortName>
        </alternativeName>
        <alternativeName>
            <fullName evidence="9">7,8-dihydro-6-hydroxymethylpterin pyrophosphokinase</fullName>
            <shortName evidence="9">HPPK</shortName>
        </alternativeName>
    </domain>
</protein>
<keyword evidence="9" id="KW-0456">Lyase</keyword>
<comment type="pathway">
    <text evidence="9">Cofactor biosynthesis; tetrahydrofolate biosynthesis; 2-amino-4-hydroxy-6-hydroxymethyl-7,8-dihydropteridine diphosphate from 7,8-dihydroneopterin triphosphate: step 3/4.</text>
</comment>
<feature type="region of interest" description="Disordered" evidence="10">
    <location>
        <begin position="145"/>
        <end position="169"/>
    </location>
</feature>
<reference evidence="12" key="1">
    <citation type="submission" date="2020-04" db="EMBL/GenBank/DDBJ databases">
        <title>Deep metagenomics examines the oral microbiome during advanced dental caries in children, revealing novel taxa and co-occurrences with host molecules.</title>
        <authorList>
            <person name="Baker J.L."/>
            <person name="Morton J.T."/>
            <person name="Dinis M."/>
            <person name="Alvarez R."/>
            <person name="Tran N.C."/>
            <person name="Knight R."/>
            <person name="Edlund A."/>
        </authorList>
    </citation>
    <scope>NUCLEOTIDE SEQUENCE</scope>
    <source>
        <strain evidence="12">JCVI_32_bin.64</strain>
    </source>
</reference>
<comment type="pathway">
    <text evidence="2">Cofactor biosynthesis; tetrahydrofolate biosynthesis; 2-amino-4-hydroxy-6-hydroxymethyl-7,8-dihydropteridine diphosphate from 7,8-dihydroneopterin triphosphate: step 4/4.</text>
</comment>
<feature type="compositionally biased region" description="Low complexity" evidence="10">
    <location>
        <begin position="398"/>
        <end position="415"/>
    </location>
</feature>
<dbReference type="EMBL" id="JABZFZ010000281">
    <property type="protein sequence ID" value="MBF0940342.1"/>
    <property type="molecule type" value="Genomic_DNA"/>
</dbReference>
<dbReference type="PANTHER" id="PTHR43071:SF1">
    <property type="entry name" value="2-AMINO-4-HYDROXY-6-HYDROXYMETHYLDIHYDROPTERIDINE PYROPHOSPHOKINASE"/>
    <property type="match status" value="1"/>
</dbReference>
<dbReference type="GO" id="GO:0003848">
    <property type="term" value="F:2-amino-4-hydroxy-6-hydroxymethyldihydropteridine diphosphokinase activity"/>
    <property type="evidence" value="ECO:0007669"/>
    <property type="project" value="UniProtKB-EC"/>
</dbReference>
<evidence type="ECO:0000259" key="11">
    <source>
        <dbReference type="PROSITE" id="PS00794"/>
    </source>
</evidence>
<dbReference type="AlphaFoldDB" id="A0A929QYY5"/>
<proteinExistence type="inferred from homology"/>
<evidence type="ECO:0000256" key="2">
    <source>
        <dbReference type="ARBA" id="ARBA00005051"/>
    </source>
</evidence>
<dbReference type="Pfam" id="PF01288">
    <property type="entry name" value="HPPK"/>
    <property type="match status" value="1"/>
</dbReference>
<dbReference type="NCBIfam" id="TIGR01498">
    <property type="entry name" value="folK"/>
    <property type="match status" value="1"/>
</dbReference>
<comment type="similarity">
    <text evidence="9">Belongs to the DHNA family.</text>
</comment>
<dbReference type="Gene3D" id="3.30.1130.10">
    <property type="match status" value="1"/>
</dbReference>
<dbReference type="GO" id="GO:0004150">
    <property type="term" value="F:dihydroneopterin aldolase activity"/>
    <property type="evidence" value="ECO:0007669"/>
    <property type="project" value="UniProtKB-UniRule"/>
</dbReference>
<dbReference type="SMART" id="SM00905">
    <property type="entry name" value="FolB"/>
    <property type="match status" value="1"/>
</dbReference>
<dbReference type="SUPFAM" id="SSF55083">
    <property type="entry name" value="6-hydroxymethyl-7,8-dihydropterin pyrophosphokinase, HPPK"/>
    <property type="match status" value="1"/>
</dbReference>
<keyword evidence="7" id="KW-0067">ATP-binding</keyword>
<sequence>MTRQTVVIALRGLEVDAVHGVFDFERQEPQRFVADVTLWVQADGALADDDIAGTVSYAEIADEVVSILQGQSASLLETLADRIARAAMSHEGVEGVEATVHKPDAPMPHTFDDVSVTVRLGAVDLAPLALTRADIYDAGAGSVLTGSTRTGGAPEGGKHGQEDGRRAALPSPVVVGPRSVVIAIGGNLGNVPVTLASAVEALDYVEGFSVTDVSPLLRTRPVLGKGQQEQPDYWNAVVLGTFEGDVSSLLEQTERIEREFGRERTEHWGARTIDIDIVQVAGTTSSDPALMLPHPRAHERAFVLAPWVLADPSAVLEGVGAVAELLEACDDREGILDAIDDWLEDPEGIIEESDEVLAASTRDKTDGPGGPEGEQQEPGARSGAPKAGESLDETVVRPLQVPLPAQAQAAGAPQADGSSPDRG</sequence>
<accession>A0A929QYY5</accession>
<feature type="compositionally biased region" description="Basic and acidic residues" evidence="10">
    <location>
        <begin position="156"/>
        <end position="166"/>
    </location>
</feature>
<evidence type="ECO:0000313" key="12">
    <source>
        <dbReference type="EMBL" id="MBF0940342.1"/>
    </source>
</evidence>
<gene>
    <name evidence="12" type="primary">folK</name>
    <name evidence="12" type="ORF">HXK03_05640</name>
</gene>
<keyword evidence="6" id="KW-0418">Kinase</keyword>
<dbReference type="PROSITE" id="PS00794">
    <property type="entry name" value="HPPK"/>
    <property type="match status" value="1"/>
</dbReference>
<comment type="catalytic activity">
    <reaction evidence="9">
        <text>7,8-dihydroneopterin = 6-hydroxymethyl-7,8-dihydropterin + glycolaldehyde</text>
        <dbReference type="Rhea" id="RHEA:10540"/>
        <dbReference type="ChEBI" id="CHEBI:17001"/>
        <dbReference type="ChEBI" id="CHEBI:17071"/>
        <dbReference type="ChEBI" id="CHEBI:44841"/>
        <dbReference type="EC" id="4.1.2.25"/>
    </reaction>
</comment>
<keyword evidence="8 9" id="KW-0289">Folate biosynthesis</keyword>
<dbReference type="InterPro" id="IPR006157">
    <property type="entry name" value="FolB_dom"/>
</dbReference>
<comment type="caution">
    <text evidence="12">The sequence shown here is derived from an EMBL/GenBank/DDBJ whole genome shotgun (WGS) entry which is preliminary data.</text>
</comment>
<dbReference type="InterPro" id="IPR035907">
    <property type="entry name" value="Hppk_sf"/>
</dbReference>
<comment type="function">
    <text evidence="9">Catalyzes the conversion of 7,8-dihydroneopterin to 6-hydroxymethyl-7,8-dihydropterin.</text>
</comment>
<dbReference type="InterPro" id="IPR006156">
    <property type="entry name" value="Dihydroneopterin_aldolase"/>
</dbReference>
<comment type="catalytic activity">
    <reaction evidence="1">
        <text>6-hydroxymethyl-7,8-dihydropterin + ATP = (7,8-dihydropterin-6-yl)methyl diphosphate + AMP + H(+)</text>
        <dbReference type="Rhea" id="RHEA:11412"/>
        <dbReference type="ChEBI" id="CHEBI:15378"/>
        <dbReference type="ChEBI" id="CHEBI:30616"/>
        <dbReference type="ChEBI" id="CHEBI:44841"/>
        <dbReference type="ChEBI" id="CHEBI:72950"/>
        <dbReference type="ChEBI" id="CHEBI:456215"/>
        <dbReference type="EC" id="2.7.6.3"/>
    </reaction>
</comment>
<dbReference type="GO" id="GO:0046654">
    <property type="term" value="P:tetrahydrofolate biosynthetic process"/>
    <property type="evidence" value="ECO:0007669"/>
    <property type="project" value="UniProtKB-UniRule"/>
</dbReference>
<evidence type="ECO:0000256" key="1">
    <source>
        <dbReference type="ARBA" id="ARBA00000198"/>
    </source>
</evidence>
<dbReference type="GO" id="GO:0005524">
    <property type="term" value="F:ATP binding"/>
    <property type="evidence" value="ECO:0007669"/>
    <property type="project" value="UniProtKB-KW"/>
</dbReference>
<dbReference type="EC" id="2.7.6.3" evidence="9"/>
<dbReference type="Proteomes" id="UP000718630">
    <property type="component" value="Unassembled WGS sequence"/>
</dbReference>
<feature type="domain" description="7,8-dihydro-6-hydroxymethylpterin-pyrophosphokinase" evidence="11">
    <location>
        <begin position="267"/>
        <end position="278"/>
    </location>
</feature>
<dbReference type="GO" id="GO:0046656">
    <property type="term" value="P:folic acid biosynthetic process"/>
    <property type="evidence" value="ECO:0007669"/>
    <property type="project" value="UniProtKB-UniRule"/>
</dbReference>
<dbReference type="CDD" id="cd00534">
    <property type="entry name" value="DHNA_DHNTPE"/>
    <property type="match status" value="1"/>
</dbReference>
<dbReference type="GO" id="GO:0016301">
    <property type="term" value="F:kinase activity"/>
    <property type="evidence" value="ECO:0007669"/>
    <property type="project" value="UniProtKB-KW"/>
</dbReference>
<evidence type="ECO:0000256" key="6">
    <source>
        <dbReference type="ARBA" id="ARBA00022777"/>
    </source>
</evidence>
<dbReference type="Pfam" id="PF02152">
    <property type="entry name" value="FolB"/>
    <property type="match status" value="1"/>
</dbReference>
<keyword evidence="4 12" id="KW-0808">Transferase</keyword>
<evidence type="ECO:0000256" key="3">
    <source>
        <dbReference type="ARBA" id="ARBA00009640"/>
    </source>
</evidence>
<evidence type="ECO:0000313" key="13">
    <source>
        <dbReference type="Proteomes" id="UP000718630"/>
    </source>
</evidence>
<dbReference type="NCBIfam" id="TIGR00526">
    <property type="entry name" value="folB_dom"/>
    <property type="match status" value="1"/>
</dbReference>
<evidence type="ECO:0000256" key="7">
    <source>
        <dbReference type="ARBA" id="ARBA00022840"/>
    </source>
</evidence>
<comment type="similarity">
    <text evidence="3">In the N-terminal section; belongs to the DHNA family.</text>
</comment>
<dbReference type="EC" id="4.1.2.25" evidence="9"/>
<evidence type="ECO:0000256" key="5">
    <source>
        <dbReference type="ARBA" id="ARBA00022741"/>
    </source>
</evidence>
<evidence type="ECO:0000256" key="10">
    <source>
        <dbReference type="SAM" id="MobiDB-lite"/>
    </source>
</evidence>
<name>A0A929QYY5_9ACTO</name>
<evidence type="ECO:0000256" key="4">
    <source>
        <dbReference type="ARBA" id="ARBA00022679"/>
    </source>
</evidence>
<dbReference type="Gene3D" id="3.30.70.560">
    <property type="entry name" value="7,8-Dihydro-6-hydroxymethylpterin-pyrophosphokinase HPPK"/>
    <property type="match status" value="1"/>
</dbReference>
<dbReference type="SUPFAM" id="SSF55620">
    <property type="entry name" value="Tetrahydrobiopterin biosynthesis enzymes-like"/>
    <property type="match status" value="1"/>
</dbReference>
<feature type="region of interest" description="Disordered" evidence="10">
    <location>
        <begin position="360"/>
        <end position="423"/>
    </location>
</feature>